<dbReference type="InterPro" id="IPR049492">
    <property type="entry name" value="BD-FAE-like_dom"/>
</dbReference>
<organism evidence="3 4">
    <name type="scientific">Pseudomonas fluorescens</name>
    <dbReference type="NCBI Taxonomy" id="294"/>
    <lineage>
        <taxon>Bacteria</taxon>
        <taxon>Pseudomonadati</taxon>
        <taxon>Pseudomonadota</taxon>
        <taxon>Gammaproteobacteria</taxon>
        <taxon>Pseudomonadales</taxon>
        <taxon>Pseudomonadaceae</taxon>
        <taxon>Pseudomonas</taxon>
    </lineage>
</organism>
<dbReference type="PANTHER" id="PTHR48081">
    <property type="entry name" value="AB HYDROLASE SUPERFAMILY PROTEIN C4A8.06C"/>
    <property type="match status" value="1"/>
</dbReference>
<dbReference type="SUPFAM" id="SSF53474">
    <property type="entry name" value="alpha/beta-Hydrolases"/>
    <property type="match status" value="1"/>
</dbReference>
<sequence>MDLDQAYNNVAAVGDFPQIMQRFRQRSAETYASHAWQRDLPYGNGMRERFDWYAHADAGAPTLLFIHGGYWQASDKDDYAFIAEGLIEAGFNVGLLEYTLAPEANMSTIVGQIGKALDHLMAHREALNIGQQVVLCGHSAGGHLTALHRRHPLVTLALPISGLMELEPISRCWLNDKLQLSQEDIQRFSPQRLIGDGAPLLVTVGADELPELIRHSREYASACREAGQAVNLVELVRCHHFAVLDDLAQADGEHLRALLAHLRATRSTR</sequence>
<proteinExistence type="predicted"/>
<accession>A0A5E7B2S1</accession>
<protein>
    <recommendedName>
        <fullName evidence="2">BD-FAE-like domain-containing protein</fullName>
    </recommendedName>
</protein>
<feature type="domain" description="BD-FAE-like" evidence="2">
    <location>
        <begin position="57"/>
        <end position="148"/>
    </location>
</feature>
<dbReference type="OrthoDB" id="9771666at2"/>
<keyword evidence="1" id="KW-0378">Hydrolase</keyword>
<dbReference type="EMBL" id="CABVHP010000003">
    <property type="protein sequence ID" value="VVN85489.1"/>
    <property type="molecule type" value="Genomic_DNA"/>
</dbReference>
<name>A0A5E7B2S1_PSEFL</name>
<reference evidence="3 4" key="1">
    <citation type="submission" date="2019-09" db="EMBL/GenBank/DDBJ databases">
        <authorList>
            <person name="Chandra G."/>
            <person name="Truman W A."/>
        </authorList>
    </citation>
    <scope>NUCLEOTIDE SEQUENCE [LARGE SCALE GENOMIC DNA]</scope>
    <source>
        <strain evidence="3">PS704</strain>
    </source>
</reference>
<evidence type="ECO:0000313" key="4">
    <source>
        <dbReference type="Proteomes" id="UP000326557"/>
    </source>
</evidence>
<dbReference type="Gene3D" id="3.40.50.1820">
    <property type="entry name" value="alpha/beta hydrolase"/>
    <property type="match status" value="1"/>
</dbReference>
<dbReference type="Proteomes" id="UP000326557">
    <property type="component" value="Unassembled WGS sequence"/>
</dbReference>
<dbReference type="GO" id="GO:0016787">
    <property type="term" value="F:hydrolase activity"/>
    <property type="evidence" value="ECO:0007669"/>
    <property type="project" value="UniProtKB-KW"/>
</dbReference>
<dbReference type="PANTHER" id="PTHR48081:SF33">
    <property type="entry name" value="KYNURENINE FORMAMIDASE"/>
    <property type="match status" value="1"/>
</dbReference>
<dbReference type="AlphaFoldDB" id="A0A5E7B2S1"/>
<gene>
    <name evidence="3" type="ORF">PS704_01455</name>
</gene>
<dbReference type="RefSeq" id="WP_150637426.1">
    <property type="nucleotide sequence ID" value="NZ_CABVHP010000003.1"/>
</dbReference>
<evidence type="ECO:0000259" key="2">
    <source>
        <dbReference type="Pfam" id="PF20434"/>
    </source>
</evidence>
<dbReference type="Pfam" id="PF20434">
    <property type="entry name" value="BD-FAE"/>
    <property type="match status" value="1"/>
</dbReference>
<dbReference type="InterPro" id="IPR029058">
    <property type="entry name" value="AB_hydrolase_fold"/>
</dbReference>
<evidence type="ECO:0000256" key="1">
    <source>
        <dbReference type="ARBA" id="ARBA00022801"/>
    </source>
</evidence>
<evidence type="ECO:0000313" key="3">
    <source>
        <dbReference type="EMBL" id="VVN85489.1"/>
    </source>
</evidence>
<dbReference type="InterPro" id="IPR050300">
    <property type="entry name" value="GDXG_lipolytic_enzyme"/>
</dbReference>